<evidence type="ECO:0000313" key="2">
    <source>
        <dbReference type="Proteomes" id="UP000604730"/>
    </source>
</evidence>
<keyword evidence="2" id="KW-1185">Reference proteome</keyword>
<gene>
    <name evidence="1" type="ORF">JJN12_04720</name>
</gene>
<dbReference type="RefSeq" id="WP_208428596.1">
    <property type="nucleotide sequence ID" value="NZ_JAEPRJ010000001.1"/>
</dbReference>
<organism evidence="1 2">
    <name type="scientific">Catonella massiliensis</name>
    <dbReference type="NCBI Taxonomy" id="2799636"/>
    <lineage>
        <taxon>Bacteria</taxon>
        <taxon>Bacillati</taxon>
        <taxon>Bacillota</taxon>
        <taxon>Clostridia</taxon>
        <taxon>Lachnospirales</taxon>
        <taxon>Lachnospiraceae</taxon>
        <taxon>Catonella</taxon>
    </lineage>
</organism>
<name>A0ABS1IZI3_9FIRM</name>
<comment type="caution">
    <text evidence="1">The sequence shown here is derived from an EMBL/GenBank/DDBJ whole genome shotgun (WGS) entry which is preliminary data.</text>
</comment>
<dbReference type="Proteomes" id="UP000604730">
    <property type="component" value="Unassembled WGS sequence"/>
</dbReference>
<evidence type="ECO:0008006" key="3">
    <source>
        <dbReference type="Google" id="ProtNLM"/>
    </source>
</evidence>
<protein>
    <recommendedName>
        <fullName evidence="3">DUF4351 domain-containing protein</fullName>
    </recommendedName>
</protein>
<proteinExistence type="predicted"/>
<dbReference type="EMBL" id="JAEPRJ010000001">
    <property type="protein sequence ID" value="MBK5897089.1"/>
    <property type="molecule type" value="Genomic_DNA"/>
</dbReference>
<evidence type="ECO:0000313" key="1">
    <source>
        <dbReference type="EMBL" id="MBK5897089.1"/>
    </source>
</evidence>
<accession>A0ABS1IZI3</accession>
<reference evidence="1 2" key="1">
    <citation type="submission" date="2021-01" db="EMBL/GenBank/DDBJ databases">
        <title>Isolation and description of Catonella massiliensis sp. nov., a novel Catonella species, isolated from a stable periodontitis subject.</title>
        <authorList>
            <person name="Antezack A."/>
            <person name="Boxberger M."/>
            <person name="La Scola B."/>
            <person name="Monnet-Corti V."/>
        </authorList>
    </citation>
    <scope>NUCLEOTIDE SEQUENCE [LARGE SCALE GENOMIC DNA]</scope>
    <source>
        <strain evidence="1 2">Marseille-Q4567</strain>
    </source>
</reference>
<sequence length="109" mass="12249">MVLARVSPSFNRSCELIQRLTGEELPIPIESEEGGKNMEKFFEPMFERAEARGEARGRAEGRAEGKTEGESCLAKLISLLMSEGKNDKIKDVVENEEIRHGLYKEYGIS</sequence>